<sequence length="293" mass="33109">MNLITIENGALIAQIAQHGAELKRLYSKKTSREYLWNGNGSWKRSSPVLFPNIGGLAGEVYVHGGVKYPAPAHGFARDMDFELLDRKDESAAFALRDSEESWRYFPFHFVLEISYQLEKNGIHVTWNIKNLDNKTMYFSIGAHPGFRLLPGTSLSDYQLVFDKPILVETRRVKGRYLTEEKELVAPKGTVLPLSPKLMERDALILEDTGLTRVALQCEKKNYALWVDFPDFPVVAVWTDPHTVEQAEFLCLEPWCGINALCGEKPGEIDQKARVTALDAGGLFQRSYRIGVSE</sequence>
<protein>
    <submittedName>
        <fullName evidence="1">Aldose 1-epimerase family protein</fullName>
    </submittedName>
</protein>
<dbReference type="InterPro" id="IPR014718">
    <property type="entry name" value="GH-type_carb-bd"/>
</dbReference>
<comment type="caution">
    <text evidence="1">The sequence shown here is derived from an EMBL/GenBank/DDBJ whole genome shotgun (WGS) entry which is preliminary data.</text>
</comment>
<dbReference type="AlphaFoldDB" id="A0A8J6M304"/>
<dbReference type="CDD" id="cd09024">
    <property type="entry name" value="Aldose_epim_lacX"/>
    <property type="match status" value="1"/>
</dbReference>
<evidence type="ECO:0000313" key="1">
    <source>
        <dbReference type="EMBL" id="MBC5722435.1"/>
    </source>
</evidence>
<dbReference type="InterPro" id="IPR011013">
    <property type="entry name" value="Gal_mutarotase_sf_dom"/>
</dbReference>
<dbReference type="Proteomes" id="UP000628736">
    <property type="component" value="Unassembled WGS sequence"/>
</dbReference>
<reference evidence="1" key="1">
    <citation type="submission" date="2020-08" db="EMBL/GenBank/DDBJ databases">
        <title>Genome public.</title>
        <authorList>
            <person name="Liu C."/>
            <person name="Sun Q."/>
        </authorList>
    </citation>
    <scope>NUCLEOTIDE SEQUENCE</scope>
    <source>
        <strain evidence="1">NSJ-23</strain>
    </source>
</reference>
<dbReference type="InterPro" id="IPR037481">
    <property type="entry name" value="LacX"/>
</dbReference>
<dbReference type="SUPFAM" id="SSF74650">
    <property type="entry name" value="Galactose mutarotase-like"/>
    <property type="match status" value="1"/>
</dbReference>
<organism evidence="1 2">
    <name type="scientific">Flintibacter hominis</name>
    <dbReference type="NCBI Taxonomy" id="2763048"/>
    <lineage>
        <taxon>Bacteria</taxon>
        <taxon>Bacillati</taxon>
        <taxon>Bacillota</taxon>
        <taxon>Clostridia</taxon>
        <taxon>Eubacteriales</taxon>
        <taxon>Flintibacter</taxon>
    </lineage>
</organism>
<dbReference type="RefSeq" id="WP_186852565.1">
    <property type="nucleotide sequence ID" value="NZ_JACOPO010000003.1"/>
</dbReference>
<dbReference type="GO" id="GO:0016853">
    <property type="term" value="F:isomerase activity"/>
    <property type="evidence" value="ECO:0007669"/>
    <property type="project" value="InterPro"/>
</dbReference>
<dbReference type="Gene3D" id="2.70.98.10">
    <property type="match status" value="1"/>
</dbReference>
<accession>A0A8J6M304</accession>
<gene>
    <name evidence="1" type="ORF">H8S11_06380</name>
</gene>
<dbReference type="GO" id="GO:0005975">
    <property type="term" value="P:carbohydrate metabolic process"/>
    <property type="evidence" value="ECO:0007669"/>
    <property type="project" value="InterPro"/>
</dbReference>
<proteinExistence type="predicted"/>
<evidence type="ECO:0000313" key="2">
    <source>
        <dbReference type="Proteomes" id="UP000628736"/>
    </source>
</evidence>
<dbReference type="InterPro" id="IPR008183">
    <property type="entry name" value="Aldose_1/G6P_1-epimerase"/>
</dbReference>
<dbReference type="Pfam" id="PF01263">
    <property type="entry name" value="Aldose_epim"/>
    <property type="match status" value="1"/>
</dbReference>
<keyword evidence="2" id="KW-1185">Reference proteome</keyword>
<name>A0A8J6M304_9FIRM</name>
<dbReference type="EMBL" id="JACOPO010000003">
    <property type="protein sequence ID" value="MBC5722435.1"/>
    <property type="molecule type" value="Genomic_DNA"/>
</dbReference>
<dbReference type="GO" id="GO:0030246">
    <property type="term" value="F:carbohydrate binding"/>
    <property type="evidence" value="ECO:0007669"/>
    <property type="project" value="InterPro"/>
</dbReference>